<sequence length="40" mass="4764">MQLQTKIEKSNKRWKSGRINIIIQSVPEAEAKIKMKYQMD</sequence>
<gene>
    <name evidence="1" type="ORF">PPRIM_AZ9-3.1.T0230004</name>
</gene>
<accession>A0A8S1KQQ6</accession>
<keyword evidence="2" id="KW-1185">Reference proteome</keyword>
<reference evidence="1" key="1">
    <citation type="submission" date="2021-01" db="EMBL/GenBank/DDBJ databases">
        <authorList>
            <consortium name="Genoscope - CEA"/>
            <person name="William W."/>
        </authorList>
    </citation>
    <scope>NUCLEOTIDE SEQUENCE</scope>
</reference>
<name>A0A8S1KQQ6_PARPR</name>
<dbReference type="AlphaFoldDB" id="A0A8S1KQQ6"/>
<evidence type="ECO:0000313" key="1">
    <source>
        <dbReference type="EMBL" id="CAD8055096.1"/>
    </source>
</evidence>
<dbReference type="Proteomes" id="UP000688137">
    <property type="component" value="Unassembled WGS sequence"/>
</dbReference>
<proteinExistence type="predicted"/>
<comment type="caution">
    <text evidence="1">The sequence shown here is derived from an EMBL/GenBank/DDBJ whole genome shotgun (WGS) entry which is preliminary data.</text>
</comment>
<dbReference type="EMBL" id="CAJJDM010000021">
    <property type="protein sequence ID" value="CAD8055096.1"/>
    <property type="molecule type" value="Genomic_DNA"/>
</dbReference>
<protein>
    <submittedName>
        <fullName evidence="1">Uncharacterized protein</fullName>
    </submittedName>
</protein>
<organism evidence="1 2">
    <name type="scientific">Paramecium primaurelia</name>
    <dbReference type="NCBI Taxonomy" id="5886"/>
    <lineage>
        <taxon>Eukaryota</taxon>
        <taxon>Sar</taxon>
        <taxon>Alveolata</taxon>
        <taxon>Ciliophora</taxon>
        <taxon>Intramacronucleata</taxon>
        <taxon>Oligohymenophorea</taxon>
        <taxon>Peniculida</taxon>
        <taxon>Parameciidae</taxon>
        <taxon>Paramecium</taxon>
    </lineage>
</organism>
<evidence type="ECO:0000313" key="2">
    <source>
        <dbReference type="Proteomes" id="UP000688137"/>
    </source>
</evidence>